<dbReference type="Proteomes" id="UP000663827">
    <property type="component" value="Unassembled WGS sequence"/>
</dbReference>
<gene>
    <name evidence="10" type="ORF">RDB_LOCUS168045</name>
</gene>
<dbReference type="PANTHER" id="PTHR43806">
    <property type="entry name" value="PEPTIDASE S8"/>
    <property type="match status" value="1"/>
</dbReference>
<dbReference type="InterPro" id="IPR000209">
    <property type="entry name" value="Peptidase_S8/S53_dom"/>
</dbReference>
<dbReference type="SUPFAM" id="SSF52743">
    <property type="entry name" value="Subtilisin-like"/>
    <property type="match status" value="1"/>
</dbReference>
<organism evidence="10 11">
    <name type="scientific">Rhizoctonia solani</name>
    <dbReference type="NCBI Taxonomy" id="456999"/>
    <lineage>
        <taxon>Eukaryota</taxon>
        <taxon>Fungi</taxon>
        <taxon>Dikarya</taxon>
        <taxon>Basidiomycota</taxon>
        <taxon>Agaricomycotina</taxon>
        <taxon>Agaricomycetes</taxon>
        <taxon>Cantharellales</taxon>
        <taxon>Ceratobasidiaceae</taxon>
        <taxon>Rhizoctonia</taxon>
    </lineage>
</organism>
<protein>
    <submittedName>
        <fullName evidence="10">Uncharacterized protein</fullName>
    </submittedName>
</protein>
<dbReference type="EMBL" id="CAJNJQ010005878">
    <property type="protein sequence ID" value="CAE7221910.1"/>
    <property type="molecule type" value="Genomic_DNA"/>
</dbReference>
<dbReference type="GO" id="GO:0006508">
    <property type="term" value="P:proteolysis"/>
    <property type="evidence" value="ECO:0007669"/>
    <property type="project" value="UniProtKB-KW"/>
</dbReference>
<dbReference type="GO" id="GO:0005615">
    <property type="term" value="C:extracellular space"/>
    <property type="evidence" value="ECO:0007669"/>
    <property type="project" value="TreeGrafter"/>
</dbReference>
<name>A0A8H3I1Y0_9AGAM</name>
<evidence type="ECO:0000256" key="2">
    <source>
        <dbReference type="ARBA" id="ARBA00022670"/>
    </source>
</evidence>
<dbReference type="InterPro" id="IPR036852">
    <property type="entry name" value="Peptidase_S8/S53_dom_sf"/>
</dbReference>
<feature type="signal peptide" evidence="7">
    <location>
        <begin position="1"/>
        <end position="17"/>
    </location>
</feature>
<dbReference type="OrthoDB" id="10280260at2759"/>
<keyword evidence="3 5" id="KW-0378">Hydrolase</keyword>
<evidence type="ECO:0000313" key="11">
    <source>
        <dbReference type="Proteomes" id="UP000663827"/>
    </source>
</evidence>
<evidence type="ECO:0000259" key="9">
    <source>
        <dbReference type="Pfam" id="PF05922"/>
    </source>
</evidence>
<dbReference type="PROSITE" id="PS00138">
    <property type="entry name" value="SUBTILASE_SER"/>
    <property type="match status" value="1"/>
</dbReference>
<keyword evidence="4 5" id="KW-0720">Serine protease</keyword>
<dbReference type="Gene3D" id="3.40.50.200">
    <property type="entry name" value="Peptidase S8/S53 domain"/>
    <property type="match status" value="1"/>
</dbReference>
<accession>A0A8H3I1Y0</accession>
<comment type="similarity">
    <text evidence="1 5 6">Belongs to the peptidase S8 family.</text>
</comment>
<dbReference type="Pfam" id="PF00082">
    <property type="entry name" value="Peptidase_S8"/>
    <property type="match status" value="1"/>
</dbReference>
<feature type="active site" description="Charge relay system" evidence="5">
    <location>
        <position position="183"/>
    </location>
</feature>
<dbReference type="PROSITE" id="PS00136">
    <property type="entry name" value="SUBTILASE_ASP"/>
    <property type="match status" value="1"/>
</dbReference>
<feature type="chain" id="PRO_5034423638" evidence="7">
    <location>
        <begin position="18"/>
        <end position="517"/>
    </location>
</feature>
<comment type="caution">
    <text evidence="10">The sequence shown here is derived from an EMBL/GenBank/DDBJ whole genome shotgun (WGS) entry which is preliminary data.</text>
</comment>
<evidence type="ECO:0000256" key="1">
    <source>
        <dbReference type="ARBA" id="ARBA00011073"/>
    </source>
</evidence>
<dbReference type="InterPro" id="IPR015500">
    <property type="entry name" value="Peptidase_S8_subtilisin-rel"/>
</dbReference>
<evidence type="ECO:0000256" key="3">
    <source>
        <dbReference type="ARBA" id="ARBA00022801"/>
    </source>
</evidence>
<dbReference type="PROSITE" id="PS00137">
    <property type="entry name" value="SUBTILASE_HIS"/>
    <property type="match status" value="1"/>
</dbReference>
<dbReference type="InterPro" id="IPR050131">
    <property type="entry name" value="Peptidase_S8_subtilisin-like"/>
</dbReference>
<dbReference type="CDD" id="cd04077">
    <property type="entry name" value="Peptidases_S8_PCSK9_ProteinaseK_like"/>
    <property type="match status" value="1"/>
</dbReference>
<dbReference type="PROSITE" id="PS51892">
    <property type="entry name" value="SUBTILASE"/>
    <property type="match status" value="1"/>
</dbReference>
<dbReference type="InterPro" id="IPR022398">
    <property type="entry name" value="Peptidase_S8_His-AS"/>
</dbReference>
<feature type="domain" description="Peptidase S8/S53" evidence="8">
    <location>
        <begin position="174"/>
        <end position="400"/>
    </location>
</feature>
<dbReference type="InterPro" id="IPR023827">
    <property type="entry name" value="Peptidase_S8_Asp-AS"/>
</dbReference>
<evidence type="ECO:0000259" key="8">
    <source>
        <dbReference type="Pfam" id="PF00082"/>
    </source>
</evidence>
<dbReference type="PRINTS" id="PR00723">
    <property type="entry name" value="SUBTILISIN"/>
</dbReference>
<dbReference type="Gene3D" id="3.30.70.80">
    <property type="entry name" value="Peptidase S8 propeptide/proteinase inhibitor I9"/>
    <property type="match status" value="1"/>
</dbReference>
<proteinExistence type="inferred from homology"/>
<reference evidence="10" key="1">
    <citation type="submission" date="2021-01" db="EMBL/GenBank/DDBJ databases">
        <authorList>
            <person name="Kaushik A."/>
        </authorList>
    </citation>
    <scope>NUCLEOTIDE SEQUENCE</scope>
    <source>
        <strain evidence="10">AG5</strain>
    </source>
</reference>
<feature type="active site" description="Charge relay system" evidence="5">
    <location>
        <position position="215"/>
    </location>
</feature>
<sequence length="517" mass="54367">MIVVAVAAVLLAVPALGTPMSASTKPPIRGNVGLNLAPIVSHPAAEQYIIPNQYIVVLKPGATLDDLNAHVKAVQSHDEASRFSSTNPLAGGSGLNHIFDGALKGIAGKFSNVTLDKIRAMPEVDYVERDQMVYTTQQAEVIQTGAPWGLARISHRKKLGLSTLTQYVYDPQAGEGVDVYVIDTGIKIEHQEFWGRAHWGYTAVQDENDEDGNGHGTHCAGTVASERFGIAKKAQVYAVKVLGANGSGYVSDVIAGVTWASNQAQAKAIEAIKEFRATGQTSHKGSVANLSLGGGGSNALNTLVNDATRNGMHIAVAAGNDNRDACFVSPASAELAVTVGASNIADEFADFSNHGRCVDIFAPGVNVKSTYIGSNDAVMAMSGTSMASPHVAGVLAYYLSILGSPTFKPSVSRPANKALVPRWNPTGVIMSILPSWMTVFIPTSFVEHNVGASTFTDSFYNADGTLDVAQFGGITPAQLKAALLNLGEPGKFTSLPPNTPNLMLFNNATNAAGRPWY</sequence>
<dbReference type="InterPro" id="IPR034193">
    <property type="entry name" value="PCSK9_ProteinaseK-like"/>
</dbReference>
<dbReference type="AlphaFoldDB" id="A0A8H3I1Y0"/>
<evidence type="ECO:0000256" key="4">
    <source>
        <dbReference type="ARBA" id="ARBA00022825"/>
    </source>
</evidence>
<dbReference type="FunFam" id="3.40.50.200:FF:000007">
    <property type="entry name" value="Subtilisin-like serine protease"/>
    <property type="match status" value="1"/>
</dbReference>
<dbReference type="InterPro" id="IPR010259">
    <property type="entry name" value="S8pro/Inhibitor_I9"/>
</dbReference>
<dbReference type="InterPro" id="IPR023828">
    <property type="entry name" value="Peptidase_S8_Ser-AS"/>
</dbReference>
<feature type="active site" description="Charge relay system" evidence="5">
    <location>
        <position position="385"/>
    </location>
</feature>
<evidence type="ECO:0000256" key="7">
    <source>
        <dbReference type="SAM" id="SignalP"/>
    </source>
</evidence>
<evidence type="ECO:0000256" key="6">
    <source>
        <dbReference type="RuleBase" id="RU003355"/>
    </source>
</evidence>
<evidence type="ECO:0000256" key="5">
    <source>
        <dbReference type="PROSITE-ProRule" id="PRU01240"/>
    </source>
</evidence>
<dbReference type="InterPro" id="IPR037045">
    <property type="entry name" value="S8pro/Inhibitor_I9_sf"/>
</dbReference>
<dbReference type="SUPFAM" id="SSF54897">
    <property type="entry name" value="Protease propeptides/inhibitors"/>
    <property type="match status" value="1"/>
</dbReference>
<dbReference type="GO" id="GO:0004252">
    <property type="term" value="F:serine-type endopeptidase activity"/>
    <property type="evidence" value="ECO:0007669"/>
    <property type="project" value="UniProtKB-UniRule"/>
</dbReference>
<evidence type="ECO:0000313" key="10">
    <source>
        <dbReference type="EMBL" id="CAE7221910.1"/>
    </source>
</evidence>
<dbReference type="PANTHER" id="PTHR43806:SF11">
    <property type="entry name" value="CEREVISIN-RELATED"/>
    <property type="match status" value="1"/>
</dbReference>
<keyword evidence="7" id="KW-0732">Signal</keyword>
<feature type="domain" description="Inhibitor I9" evidence="9">
    <location>
        <begin position="53"/>
        <end position="135"/>
    </location>
</feature>
<dbReference type="Pfam" id="PF05922">
    <property type="entry name" value="Inhibitor_I9"/>
    <property type="match status" value="1"/>
</dbReference>
<keyword evidence="2 5" id="KW-0645">Protease</keyword>